<dbReference type="OrthoDB" id="5296936at2"/>
<evidence type="ECO:0000259" key="4">
    <source>
        <dbReference type="Pfam" id="PF01814"/>
    </source>
</evidence>
<dbReference type="InterPro" id="IPR012827">
    <property type="entry name" value="Hemerythrin_metal-bd"/>
</dbReference>
<dbReference type="RefSeq" id="WP_089398940.1">
    <property type="nucleotide sequence ID" value="NZ_FZOT01000004.1"/>
</dbReference>
<dbReference type="Gene3D" id="1.20.120.50">
    <property type="entry name" value="Hemerythrin-like"/>
    <property type="match status" value="1"/>
</dbReference>
<dbReference type="Proteomes" id="UP000198284">
    <property type="component" value="Unassembled WGS sequence"/>
</dbReference>
<dbReference type="InterPro" id="IPR035938">
    <property type="entry name" value="Hemerythrin-like_sf"/>
</dbReference>
<evidence type="ECO:0000256" key="1">
    <source>
        <dbReference type="ARBA" id="ARBA00010587"/>
    </source>
</evidence>
<reference evidence="5 6" key="1">
    <citation type="submission" date="2017-06" db="EMBL/GenBank/DDBJ databases">
        <authorList>
            <person name="Kim H.J."/>
            <person name="Triplett B.A."/>
        </authorList>
    </citation>
    <scope>NUCLEOTIDE SEQUENCE [LARGE SCALE GENOMIC DNA]</scope>
    <source>
        <strain evidence="5 6">U15</strain>
    </source>
</reference>
<sequence length="154" mass="17171">MSTATEQEFVWSDALLLGYGPMDDTHREFVETVLAMQSASDDGFAAALDAFIEHAERHFSEEADWMRSTGFPATDCHIDEHNAVLKSLYEVKEHLAKGGNPEAGRRLTAELMRWFPGHADYMDASLAQWMVKKRTGGTPVVLRRGIVKNEDGGN</sequence>
<dbReference type="EMBL" id="FZOT01000004">
    <property type="protein sequence ID" value="SNS60068.1"/>
    <property type="molecule type" value="Genomic_DNA"/>
</dbReference>
<comment type="similarity">
    <text evidence="1">Belongs to the hemerythrin family.</text>
</comment>
<keyword evidence="2" id="KW-0479">Metal-binding</keyword>
<feature type="domain" description="Hemerythrin-like" evidence="4">
    <location>
        <begin position="22"/>
        <end position="127"/>
    </location>
</feature>
<evidence type="ECO:0000313" key="5">
    <source>
        <dbReference type="EMBL" id="SNS60068.1"/>
    </source>
</evidence>
<organism evidence="5 6">
    <name type="scientific">Noviherbaspirillum humi</name>
    <dbReference type="NCBI Taxonomy" id="1688639"/>
    <lineage>
        <taxon>Bacteria</taxon>
        <taxon>Pseudomonadati</taxon>
        <taxon>Pseudomonadota</taxon>
        <taxon>Betaproteobacteria</taxon>
        <taxon>Burkholderiales</taxon>
        <taxon>Oxalobacteraceae</taxon>
        <taxon>Noviherbaspirillum</taxon>
    </lineage>
</organism>
<accession>A0A239FU53</accession>
<evidence type="ECO:0000313" key="6">
    <source>
        <dbReference type="Proteomes" id="UP000198284"/>
    </source>
</evidence>
<dbReference type="InterPro" id="IPR050669">
    <property type="entry name" value="Hemerythrin"/>
</dbReference>
<dbReference type="GO" id="GO:0046872">
    <property type="term" value="F:metal ion binding"/>
    <property type="evidence" value="ECO:0007669"/>
    <property type="project" value="UniProtKB-KW"/>
</dbReference>
<name>A0A239FU53_9BURK</name>
<proteinExistence type="inferred from homology"/>
<gene>
    <name evidence="5" type="ORF">SAMN06265795_10486</name>
</gene>
<keyword evidence="3" id="KW-0408">Iron</keyword>
<protein>
    <submittedName>
        <fullName evidence="5">Hemerythrin</fullName>
    </submittedName>
</protein>
<dbReference type="CDD" id="cd12107">
    <property type="entry name" value="Hemerythrin"/>
    <property type="match status" value="1"/>
</dbReference>
<dbReference type="NCBIfam" id="TIGR02481">
    <property type="entry name" value="hemeryth_dom"/>
    <property type="match status" value="1"/>
</dbReference>
<dbReference type="SUPFAM" id="SSF47188">
    <property type="entry name" value="Hemerythrin-like"/>
    <property type="match status" value="1"/>
</dbReference>
<keyword evidence="6" id="KW-1185">Reference proteome</keyword>
<evidence type="ECO:0000256" key="2">
    <source>
        <dbReference type="ARBA" id="ARBA00022723"/>
    </source>
</evidence>
<dbReference type="InterPro" id="IPR012312">
    <property type="entry name" value="Hemerythrin-like"/>
</dbReference>
<dbReference type="AlphaFoldDB" id="A0A239FU53"/>
<dbReference type="PANTHER" id="PTHR37164:SF1">
    <property type="entry name" value="BACTERIOHEMERYTHRIN"/>
    <property type="match status" value="1"/>
</dbReference>
<dbReference type="PANTHER" id="PTHR37164">
    <property type="entry name" value="BACTERIOHEMERYTHRIN"/>
    <property type="match status" value="1"/>
</dbReference>
<dbReference type="Pfam" id="PF01814">
    <property type="entry name" value="Hemerythrin"/>
    <property type="match status" value="1"/>
</dbReference>
<evidence type="ECO:0000256" key="3">
    <source>
        <dbReference type="ARBA" id="ARBA00023004"/>
    </source>
</evidence>